<evidence type="ECO:0000256" key="4">
    <source>
        <dbReference type="ARBA" id="ARBA00023263"/>
    </source>
</evidence>
<dbReference type="InterPro" id="IPR050263">
    <property type="entry name" value="Bact_Fimbrial_Adh_Pro"/>
</dbReference>
<proteinExistence type="inferred from homology"/>
<dbReference type="SUPFAM" id="SSF49401">
    <property type="entry name" value="Bacterial adhesins"/>
    <property type="match status" value="1"/>
</dbReference>
<dbReference type="STRING" id="1441930.Z042_22830"/>
<keyword evidence="8" id="KW-1185">Reference proteome</keyword>
<feature type="signal peptide" evidence="5">
    <location>
        <begin position="1"/>
        <end position="22"/>
    </location>
</feature>
<keyword evidence="4" id="KW-0281">Fimbrium</keyword>
<dbReference type="HOGENOM" id="CLU_088965_0_3_6"/>
<evidence type="ECO:0000256" key="5">
    <source>
        <dbReference type="SAM" id="SignalP"/>
    </source>
</evidence>
<dbReference type="PANTHER" id="PTHR33420">
    <property type="entry name" value="FIMBRIAL SUBUNIT ELFA-RELATED"/>
    <property type="match status" value="1"/>
</dbReference>
<keyword evidence="3 5" id="KW-0732">Signal</keyword>
<protein>
    <recommendedName>
        <fullName evidence="6">Fimbrial-type adhesion domain-containing protein</fullName>
    </recommendedName>
</protein>
<dbReference type="Gene3D" id="2.60.40.1090">
    <property type="entry name" value="Fimbrial-type adhesion domain"/>
    <property type="match status" value="1"/>
</dbReference>
<reference evidence="7 8" key="2">
    <citation type="submission" date="2015-03" db="EMBL/GenBank/DDBJ databases">
        <authorList>
            <person name="Chan K.-G."/>
        </authorList>
    </citation>
    <scope>NUCLEOTIDE SEQUENCE [LARGE SCALE GENOMIC DNA]</scope>
    <source>
        <strain evidence="7 8">RB-25</strain>
    </source>
</reference>
<reference evidence="7 8" key="1">
    <citation type="submission" date="2014-01" db="EMBL/GenBank/DDBJ databases">
        <title>Isolation of Serratia multitudinisentens RB-25 from Ex-Landfill site.</title>
        <authorList>
            <person name="Robson E.H.J."/>
        </authorList>
    </citation>
    <scope>NUCLEOTIDE SEQUENCE [LARGE SCALE GENOMIC DNA]</scope>
    <source>
        <strain evidence="7 8">RB-25</strain>
    </source>
</reference>
<sequence length="179" mass="19286">MQKPLITLALVFALGNITPALSADGTLFFTSKLLDSACIVTPTQHVVLDDMAVGQLPDINSVSPRKEFAIELRNCPPHVQQAQIRFEGAASQYTAYRAFALDDPDSPTTAKGIAFQIENDPQLNIYAAIAPNTLSSTVTLDSTPGNINKLIFTGRYVAVEKEVKAGTANVTTQFSIIYP</sequence>
<dbReference type="GO" id="GO:0009289">
    <property type="term" value="C:pilus"/>
    <property type="evidence" value="ECO:0007669"/>
    <property type="project" value="UniProtKB-SubCell"/>
</dbReference>
<organism evidence="7 8">
    <name type="scientific">Chania multitudinisentens RB-25</name>
    <dbReference type="NCBI Taxonomy" id="1441930"/>
    <lineage>
        <taxon>Bacteria</taxon>
        <taxon>Pseudomonadati</taxon>
        <taxon>Pseudomonadota</taxon>
        <taxon>Gammaproteobacteria</taxon>
        <taxon>Enterobacterales</taxon>
        <taxon>Yersiniaceae</taxon>
        <taxon>Chania</taxon>
    </lineage>
</organism>
<dbReference type="eggNOG" id="COG3539">
    <property type="taxonomic scope" value="Bacteria"/>
</dbReference>
<comment type="subcellular location">
    <subcellularLocation>
        <location evidence="1">Fimbrium</location>
    </subcellularLocation>
</comment>
<dbReference type="AlphaFoldDB" id="W0LKX8"/>
<dbReference type="OrthoDB" id="6491659at2"/>
<comment type="similarity">
    <text evidence="2">Belongs to the fimbrial protein family.</text>
</comment>
<dbReference type="RefSeq" id="WP_024910238.1">
    <property type="nucleotide sequence ID" value="NZ_CP007044.2"/>
</dbReference>
<dbReference type="Proteomes" id="UP000019030">
    <property type="component" value="Chromosome"/>
</dbReference>
<feature type="domain" description="Fimbrial-type adhesion" evidence="6">
    <location>
        <begin position="29"/>
        <end position="178"/>
    </location>
</feature>
<dbReference type="EMBL" id="CP007044">
    <property type="protein sequence ID" value="AHG22977.1"/>
    <property type="molecule type" value="Genomic_DNA"/>
</dbReference>
<feature type="chain" id="PRO_5004792643" description="Fimbrial-type adhesion domain-containing protein" evidence="5">
    <location>
        <begin position="23"/>
        <end position="179"/>
    </location>
</feature>
<dbReference type="GO" id="GO:0043709">
    <property type="term" value="P:cell adhesion involved in single-species biofilm formation"/>
    <property type="evidence" value="ECO:0007669"/>
    <property type="project" value="TreeGrafter"/>
</dbReference>
<dbReference type="InterPro" id="IPR036937">
    <property type="entry name" value="Adhesion_dom_fimbrial_sf"/>
</dbReference>
<dbReference type="Pfam" id="PF00419">
    <property type="entry name" value="Fimbrial"/>
    <property type="match status" value="1"/>
</dbReference>
<dbReference type="InterPro" id="IPR008966">
    <property type="entry name" value="Adhesion_dom_sf"/>
</dbReference>
<accession>W0LKX8</accession>
<dbReference type="PANTHER" id="PTHR33420:SF3">
    <property type="entry name" value="FIMBRIAL SUBUNIT ELFA"/>
    <property type="match status" value="1"/>
</dbReference>
<dbReference type="KEGG" id="sfo:Z042_22830"/>
<gene>
    <name evidence="7" type="ORF">Z042_22830</name>
</gene>
<evidence type="ECO:0000313" key="7">
    <source>
        <dbReference type="EMBL" id="AHG22977.1"/>
    </source>
</evidence>
<evidence type="ECO:0000256" key="3">
    <source>
        <dbReference type="ARBA" id="ARBA00022729"/>
    </source>
</evidence>
<dbReference type="PATRIC" id="fig|1441930.4.peg.4516"/>
<evidence type="ECO:0000259" key="6">
    <source>
        <dbReference type="Pfam" id="PF00419"/>
    </source>
</evidence>
<evidence type="ECO:0000256" key="2">
    <source>
        <dbReference type="ARBA" id="ARBA00006671"/>
    </source>
</evidence>
<evidence type="ECO:0000256" key="1">
    <source>
        <dbReference type="ARBA" id="ARBA00004561"/>
    </source>
</evidence>
<dbReference type="InterPro" id="IPR000259">
    <property type="entry name" value="Adhesion_dom_fimbrial"/>
</dbReference>
<evidence type="ECO:0000313" key="8">
    <source>
        <dbReference type="Proteomes" id="UP000019030"/>
    </source>
</evidence>
<name>W0LKX8_9GAMM</name>